<organism evidence="1 2">
    <name type="scientific">Methylomonas denitrificans</name>
    <dbReference type="NCBI Taxonomy" id="1538553"/>
    <lineage>
        <taxon>Bacteria</taxon>
        <taxon>Pseudomonadati</taxon>
        <taxon>Pseudomonadota</taxon>
        <taxon>Gammaproteobacteria</taxon>
        <taxon>Methylococcales</taxon>
        <taxon>Methylococcaceae</taxon>
        <taxon>Methylomonas</taxon>
    </lineage>
</organism>
<dbReference type="AlphaFoldDB" id="A0A140E625"/>
<dbReference type="KEGG" id="mdn:JT25_020575"/>
<accession>A0A140E625</accession>
<keyword evidence="2" id="KW-1185">Reference proteome</keyword>
<sequence length="73" mass="8387">MSIRKFIFCDICNPQGLRSIEFRRAPRSDERVGRRLSDGRAWFEGELSLAVNSGWLCTEDGRHICPVCQNNSQ</sequence>
<name>A0A140E625_9GAMM</name>
<evidence type="ECO:0000313" key="2">
    <source>
        <dbReference type="Proteomes" id="UP000030512"/>
    </source>
</evidence>
<reference evidence="1 2" key="1">
    <citation type="journal article" date="2015" name="Environ. Microbiol.">
        <title>Methane oxidation coupled to nitrate reduction under hypoxia by the Gammaproteobacterium Methylomonas denitrificans, sp. nov. type strain FJG1.</title>
        <authorList>
            <person name="Kits K.D."/>
            <person name="Klotz M.G."/>
            <person name="Stein L.Y."/>
        </authorList>
    </citation>
    <scope>NUCLEOTIDE SEQUENCE [LARGE SCALE GENOMIC DNA]</scope>
    <source>
        <strain evidence="1 2">FJG1</strain>
    </source>
</reference>
<proteinExistence type="predicted"/>
<dbReference type="STRING" id="1538553.JT25_020575"/>
<dbReference type="Proteomes" id="UP000030512">
    <property type="component" value="Chromosome"/>
</dbReference>
<evidence type="ECO:0000313" key="1">
    <source>
        <dbReference type="EMBL" id="AMK78849.1"/>
    </source>
</evidence>
<protein>
    <submittedName>
        <fullName evidence="1">Uncharacterized protein</fullName>
    </submittedName>
</protein>
<gene>
    <name evidence="1" type="ORF">JT25_020575</name>
</gene>
<dbReference type="EMBL" id="CP014476">
    <property type="protein sequence ID" value="AMK78849.1"/>
    <property type="molecule type" value="Genomic_DNA"/>
</dbReference>